<evidence type="ECO:0000259" key="8">
    <source>
        <dbReference type="SMART" id="SM00900"/>
    </source>
</evidence>
<dbReference type="AlphaFoldDB" id="A0A9X2PCH2"/>
<keyword evidence="6 7" id="KW-1133">Transmembrane helix</keyword>
<dbReference type="PANTHER" id="PTHR36118:SF1">
    <property type="entry name" value="ION-TRANSLOCATING OXIDOREDUCTASE COMPLEX SUBUNIT G"/>
    <property type="match status" value="1"/>
</dbReference>
<keyword evidence="6" id="KW-1278">Translocase</keyword>
<evidence type="ECO:0000256" key="4">
    <source>
        <dbReference type="ARBA" id="ARBA00022643"/>
    </source>
</evidence>
<dbReference type="GO" id="GO:0005886">
    <property type="term" value="C:plasma membrane"/>
    <property type="evidence" value="ECO:0007669"/>
    <property type="project" value="UniProtKB-SubCell"/>
</dbReference>
<evidence type="ECO:0000256" key="2">
    <source>
        <dbReference type="ARBA" id="ARBA00022553"/>
    </source>
</evidence>
<dbReference type="GO" id="GO:0022900">
    <property type="term" value="P:electron transport chain"/>
    <property type="evidence" value="ECO:0007669"/>
    <property type="project" value="UniProtKB-UniRule"/>
</dbReference>
<evidence type="ECO:0000313" key="10">
    <source>
        <dbReference type="Proteomes" id="UP001142175"/>
    </source>
</evidence>
<feature type="modified residue" description="FMN phosphoryl threonine" evidence="6">
    <location>
        <position position="198"/>
    </location>
</feature>
<dbReference type="HAMAP" id="MF_00479">
    <property type="entry name" value="RsxG_RnfG"/>
    <property type="match status" value="1"/>
</dbReference>
<dbReference type="EMBL" id="JANSUY010000033">
    <property type="protein sequence ID" value="MCR9017502.1"/>
    <property type="molecule type" value="Genomic_DNA"/>
</dbReference>
<evidence type="ECO:0000256" key="7">
    <source>
        <dbReference type="SAM" id="Phobius"/>
    </source>
</evidence>
<dbReference type="GO" id="GO:0010181">
    <property type="term" value="F:FMN binding"/>
    <property type="evidence" value="ECO:0007669"/>
    <property type="project" value="InterPro"/>
</dbReference>
<reference evidence="9" key="1">
    <citation type="submission" date="2022-08" db="EMBL/GenBank/DDBJ databases">
        <authorList>
            <person name="Zhang D."/>
        </authorList>
    </citation>
    <scope>NUCLEOTIDE SEQUENCE</scope>
    <source>
        <strain evidence="9">XJ19-11</strain>
    </source>
</reference>
<evidence type="ECO:0000256" key="3">
    <source>
        <dbReference type="ARBA" id="ARBA00022630"/>
    </source>
</evidence>
<keyword evidence="6" id="KW-1003">Cell membrane</keyword>
<keyword evidence="2 6" id="KW-0597">Phosphoprotein</keyword>
<comment type="subcellular location">
    <subcellularLocation>
        <location evidence="6">Cell membrane</location>
        <topology evidence="6">Single-pass membrane protein</topology>
    </subcellularLocation>
</comment>
<dbReference type="InterPro" id="IPR010209">
    <property type="entry name" value="Ion_transpt_RnfG/RsxG"/>
</dbReference>
<feature type="transmembrane region" description="Helical" evidence="7">
    <location>
        <begin position="20"/>
        <end position="39"/>
    </location>
</feature>
<keyword evidence="10" id="KW-1185">Reference proteome</keyword>
<evidence type="ECO:0000256" key="5">
    <source>
        <dbReference type="ARBA" id="ARBA00022982"/>
    </source>
</evidence>
<dbReference type="GO" id="GO:0009055">
    <property type="term" value="F:electron transfer activity"/>
    <property type="evidence" value="ECO:0007669"/>
    <property type="project" value="InterPro"/>
</dbReference>
<dbReference type="Pfam" id="PF04205">
    <property type="entry name" value="FMN_bind"/>
    <property type="match status" value="1"/>
</dbReference>
<organism evidence="9 10">
    <name type="scientific">Aquiflexum gelatinilyticum</name>
    <dbReference type="NCBI Taxonomy" id="2961943"/>
    <lineage>
        <taxon>Bacteria</taxon>
        <taxon>Pseudomonadati</taxon>
        <taxon>Bacteroidota</taxon>
        <taxon>Cytophagia</taxon>
        <taxon>Cytophagales</taxon>
        <taxon>Cyclobacteriaceae</taxon>
        <taxon>Aquiflexum</taxon>
    </lineage>
</organism>
<evidence type="ECO:0000313" key="9">
    <source>
        <dbReference type="EMBL" id="MCR9017502.1"/>
    </source>
</evidence>
<dbReference type="RefSeq" id="WP_258425335.1">
    <property type="nucleotide sequence ID" value="NZ_JANSUY010000033.1"/>
</dbReference>
<keyword evidence="4 6" id="KW-0288">FMN</keyword>
<gene>
    <name evidence="6" type="primary">rnfG</name>
    <name evidence="9" type="ORF">NU887_20885</name>
</gene>
<dbReference type="InterPro" id="IPR007329">
    <property type="entry name" value="FMN-bd"/>
</dbReference>
<comment type="subunit">
    <text evidence="6">The complex is composed of six subunits: RnfA, RnfB, RnfC, RnfD, RnfE and RnfG.</text>
</comment>
<protein>
    <recommendedName>
        <fullName evidence="6">Ion-translocating oxidoreductase complex subunit G</fullName>
        <ecNumber evidence="6">7.-.-.-</ecNumber>
    </recommendedName>
    <alternativeName>
        <fullName evidence="6">Rnf electron transport complex subunit G</fullName>
    </alternativeName>
</protein>
<keyword evidence="5 6" id="KW-0249">Electron transport</keyword>
<evidence type="ECO:0000256" key="6">
    <source>
        <dbReference type="HAMAP-Rule" id="MF_00479"/>
    </source>
</evidence>
<keyword evidence="1 6" id="KW-0813">Transport</keyword>
<sequence>MSANQILSTQPNPTEGSKKMLIAMVGIGVICALLIVLSYEGTKERIEILKAEALEKAVFKVVPGISKTRIFELTAEGTFVLSDGKDRSKTLVYAGYDDSDAFKGIAIEASGQGYADILRILYGYDPEEQTVVGFYVLESKETPGLGDKIEKDEDFLSNFKALTVALTEDLSKIQNPVVPVKSGLKKNPWEVDGITGATISSRAIGNIIGESSAKMIPLIYSQKETFISAANPNSK</sequence>
<feature type="domain" description="FMN-binding" evidence="8">
    <location>
        <begin position="113"/>
        <end position="215"/>
    </location>
</feature>
<comment type="function">
    <text evidence="6">Part of a membrane-bound complex that couples electron transfer with translocation of ions across the membrane.</text>
</comment>
<dbReference type="EC" id="7.-.-.-" evidence="6"/>
<accession>A0A9X2PCH2</accession>
<name>A0A9X2PCH2_9BACT</name>
<comment type="cofactor">
    <cofactor evidence="6">
        <name>FMN</name>
        <dbReference type="ChEBI" id="CHEBI:58210"/>
    </cofactor>
</comment>
<proteinExistence type="inferred from homology"/>
<dbReference type="Proteomes" id="UP001142175">
    <property type="component" value="Unassembled WGS sequence"/>
</dbReference>
<dbReference type="SMART" id="SM00900">
    <property type="entry name" value="FMN_bind"/>
    <property type="match status" value="1"/>
</dbReference>
<dbReference type="PANTHER" id="PTHR36118">
    <property type="entry name" value="ION-TRANSLOCATING OXIDOREDUCTASE COMPLEX SUBUNIT G"/>
    <property type="match status" value="1"/>
</dbReference>
<comment type="caution">
    <text evidence="9">The sequence shown here is derived from an EMBL/GenBank/DDBJ whole genome shotgun (WGS) entry which is preliminary data.</text>
</comment>
<keyword evidence="3 6" id="KW-0285">Flavoprotein</keyword>
<comment type="similarity">
    <text evidence="6">Belongs to the RnfG family.</text>
</comment>
<keyword evidence="6 7" id="KW-0472">Membrane</keyword>
<evidence type="ECO:0000256" key="1">
    <source>
        <dbReference type="ARBA" id="ARBA00022448"/>
    </source>
</evidence>
<keyword evidence="6 7" id="KW-0812">Transmembrane</keyword>